<sequence length="199" mass="22456">MFISGTSIIRKQTVIHKGALAFENKSVSLDDFLTGAYNYLSPEYPKFYKMDRLAQLGFLATEFLLSDFSIKQYSPESVSLVLSNAHASMDTDVRYHESSKTSSSPALFVYTLPNIVSGEICIRHRIKGENTFFISPAFDAELLAAYVDQVMMQPSVHACIAGWIDVMDSHHDVFLYLVEKEQRGLALPHTAEELTKLYR</sequence>
<dbReference type="OrthoDB" id="1071350at2"/>
<evidence type="ECO:0000313" key="1">
    <source>
        <dbReference type="EMBL" id="SKC51380.1"/>
    </source>
</evidence>
<dbReference type="AlphaFoldDB" id="A0A1T5JIV5"/>
<keyword evidence="2" id="KW-1185">Reference proteome</keyword>
<gene>
    <name evidence="1" type="ORF">SAMN05660236_1143</name>
</gene>
<protein>
    <recommendedName>
        <fullName evidence="3">3-oxoacyl-ACP synthase</fullName>
    </recommendedName>
</protein>
<accession>A0A1T5JIV5</accession>
<evidence type="ECO:0008006" key="3">
    <source>
        <dbReference type="Google" id="ProtNLM"/>
    </source>
</evidence>
<name>A0A1T5JIV5_9BACT</name>
<dbReference type="STRING" id="688867.SAMN05660236_1143"/>
<dbReference type="GO" id="GO:0016746">
    <property type="term" value="F:acyltransferase activity"/>
    <property type="evidence" value="ECO:0007669"/>
    <property type="project" value="InterPro"/>
</dbReference>
<proteinExistence type="predicted"/>
<dbReference type="RefSeq" id="WP_079685704.1">
    <property type="nucleotide sequence ID" value="NZ_FUZU01000001.1"/>
</dbReference>
<evidence type="ECO:0000313" key="2">
    <source>
        <dbReference type="Proteomes" id="UP000190961"/>
    </source>
</evidence>
<organism evidence="1 2">
    <name type="scientific">Ohtaekwangia koreensis</name>
    <dbReference type="NCBI Taxonomy" id="688867"/>
    <lineage>
        <taxon>Bacteria</taxon>
        <taxon>Pseudomonadati</taxon>
        <taxon>Bacteroidota</taxon>
        <taxon>Cytophagia</taxon>
        <taxon>Cytophagales</taxon>
        <taxon>Fulvivirgaceae</taxon>
        <taxon>Ohtaekwangia</taxon>
    </lineage>
</organism>
<dbReference type="Proteomes" id="UP000190961">
    <property type="component" value="Unassembled WGS sequence"/>
</dbReference>
<reference evidence="1 2" key="1">
    <citation type="submission" date="2017-02" db="EMBL/GenBank/DDBJ databases">
        <authorList>
            <person name="Peterson S.W."/>
        </authorList>
    </citation>
    <scope>NUCLEOTIDE SEQUENCE [LARGE SCALE GENOMIC DNA]</scope>
    <source>
        <strain evidence="1 2">DSM 25262</strain>
    </source>
</reference>
<dbReference type="InterPro" id="IPR016039">
    <property type="entry name" value="Thiolase-like"/>
</dbReference>
<dbReference type="EMBL" id="FUZU01000001">
    <property type="protein sequence ID" value="SKC51380.1"/>
    <property type="molecule type" value="Genomic_DNA"/>
</dbReference>
<dbReference type="SUPFAM" id="SSF53901">
    <property type="entry name" value="Thiolase-like"/>
    <property type="match status" value="1"/>
</dbReference>